<evidence type="ECO:0000256" key="2">
    <source>
        <dbReference type="SAM" id="SignalP"/>
    </source>
</evidence>
<keyword evidence="2" id="KW-0732">Signal</keyword>
<dbReference type="PROSITE" id="PS51208">
    <property type="entry name" value="AUTOTRANSPORTER"/>
    <property type="match status" value="1"/>
</dbReference>
<name>A0A2P7AQD8_9HYPH</name>
<feature type="domain" description="Autotransporter" evidence="3">
    <location>
        <begin position="649"/>
        <end position="931"/>
    </location>
</feature>
<dbReference type="InterPro" id="IPR036709">
    <property type="entry name" value="Autotransporte_beta_dom_sf"/>
</dbReference>
<evidence type="ECO:0000313" key="4">
    <source>
        <dbReference type="EMBL" id="PSH56438.1"/>
    </source>
</evidence>
<gene>
    <name evidence="4" type="ORF">CU103_29675</name>
</gene>
<reference evidence="5" key="1">
    <citation type="submission" date="2017-11" db="EMBL/GenBank/DDBJ databases">
        <authorList>
            <person name="Kuznetsova I."/>
            <person name="Sazanova A."/>
            <person name="Chirak E."/>
            <person name="Safronova V."/>
            <person name="Willems A."/>
        </authorList>
    </citation>
    <scope>NUCLEOTIDE SEQUENCE [LARGE SCALE GENOMIC DNA]</scope>
    <source>
        <strain evidence="5">CCBAU 03422</strain>
    </source>
</reference>
<dbReference type="RefSeq" id="WP_106667628.1">
    <property type="nucleotide sequence ID" value="NZ_PGGM01000022.1"/>
</dbReference>
<dbReference type="PANTHER" id="PTHR35037:SF3">
    <property type="entry name" value="C-TERMINAL REGION OF AIDA-LIKE PROTEIN"/>
    <property type="match status" value="1"/>
</dbReference>
<dbReference type="SMART" id="SM00869">
    <property type="entry name" value="Autotransporter"/>
    <property type="match status" value="1"/>
</dbReference>
<protein>
    <submittedName>
        <fullName evidence="4">Autotransporter outer membrane beta-barrel domain-containing protein</fullName>
    </submittedName>
</protein>
<evidence type="ECO:0000259" key="3">
    <source>
        <dbReference type="PROSITE" id="PS51208"/>
    </source>
</evidence>
<dbReference type="AlphaFoldDB" id="A0A2P7AQD8"/>
<dbReference type="Proteomes" id="UP000241764">
    <property type="component" value="Unassembled WGS sequence"/>
</dbReference>
<dbReference type="NCBIfam" id="TIGR01414">
    <property type="entry name" value="autotrans_barl"/>
    <property type="match status" value="1"/>
</dbReference>
<dbReference type="Pfam" id="PF03797">
    <property type="entry name" value="Autotransporter"/>
    <property type="match status" value="1"/>
</dbReference>
<dbReference type="InterPro" id="IPR043990">
    <property type="entry name" value="AC_1"/>
</dbReference>
<dbReference type="InterPro" id="IPR005546">
    <property type="entry name" value="Autotransporte_beta"/>
</dbReference>
<dbReference type="OrthoDB" id="6053567at2"/>
<comment type="caution">
    <text evidence="4">The sequence shown here is derived from an EMBL/GenBank/DDBJ whole genome shotgun (WGS) entry which is preliminary data.</text>
</comment>
<proteinExistence type="predicted"/>
<dbReference type="CDD" id="cd01344">
    <property type="entry name" value="PL2_Passenger_AT"/>
    <property type="match status" value="1"/>
</dbReference>
<organism evidence="4 5">
    <name type="scientific">Phyllobacterium sophorae</name>
    <dbReference type="NCBI Taxonomy" id="1520277"/>
    <lineage>
        <taxon>Bacteria</taxon>
        <taxon>Pseudomonadati</taxon>
        <taxon>Pseudomonadota</taxon>
        <taxon>Alphaproteobacteria</taxon>
        <taxon>Hyphomicrobiales</taxon>
        <taxon>Phyllobacteriaceae</taxon>
        <taxon>Phyllobacterium</taxon>
    </lineage>
</organism>
<dbReference type="Gene3D" id="2.160.20.20">
    <property type="match status" value="1"/>
</dbReference>
<dbReference type="InterPro" id="IPR011050">
    <property type="entry name" value="Pectin_lyase_fold/virulence"/>
</dbReference>
<keyword evidence="5" id="KW-1185">Reference proteome</keyword>
<dbReference type="SUPFAM" id="SSF51126">
    <property type="entry name" value="Pectin lyase-like"/>
    <property type="match status" value="1"/>
</dbReference>
<dbReference type="Pfam" id="PF18883">
    <property type="entry name" value="AC_1"/>
    <property type="match status" value="1"/>
</dbReference>
<dbReference type="PANTHER" id="PTHR35037">
    <property type="entry name" value="C-TERMINAL REGION OF AIDA-LIKE PROTEIN"/>
    <property type="match status" value="1"/>
</dbReference>
<feature type="signal peptide" evidence="2">
    <location>
        <begin position="1"/>
        <end position="37"/>
    </location>
</feature>
<sequence>MNDRFYTANRVRNRHLLAGVSCAALALVCGIPSEVMAGTYTASDPGQLNGAIAAANADADPNATIQLTGSFSVTTTSLTAPAKPITIDTQGFTLSGQAGAGASSGGGVNLVGGAGGMFTLVGNFKGGNADLGGGGQGLQIRLGASVTNNGFVEGGSSLGGSGGPGVILGGPGAPGTLINKGTIRGGTGALGGGQGLQVRTGANPVVNSGTIEGGAGAHAIQANTATVSLNLINSGTIRAGAGQANAIGLAPGATTGIINLELQAGSVIEGNVVANAAATTDTLRLGGTDDAIFDVSAIGPQYQNFDIYQKTGTSDWYLTGTGTATTNWDIQSGFLTVGNGGTSGSVIGDITLNGGTLGFFRSDTVTFDNVITGTGEVMQYGSGKTILNGNYTYSGLTSVVAGTLAINGSIATPVSVASAGTLGGIGTIFGDVTNTGTVAPGNSIGTLTINGNYIGSGGVLEIETALGGDASPTDRLVVTGDTSGSAGVRVINVGGTGAQTIEGIKIVDVGGASNGAFSLLGDYVINGEQAVIAGAYGYTLHKNGVSTPSDGDWYLRSALTSPAEPGEPENPGEPGVPGNPGGPEGPIYQPGVPIYEAYGQVLQSLNGVSTLQQRGGNRYWAGAGNGALAQGDGSGMVEAAPLPSEGGDIAIDSRGIWGRIEGAHGKFEPRTSTTLSDYDADTWEVETGIDGQFHESDAGKLIGGLTAHYGHASADIASFFGDGSIDTDGYGLGGTLTWYGQNGFYLDGQAQATWYDSDLTSTTLGSSLADGNDGFGYAFGLETGKRFNLNQNWTMTPQAQLAYSNVDIDDFTDPFGTDVSFGSGDSLKGRIGVSADYQNAWEDRAGKLTRTNLYGIANLYYEFLDGNETDVSGVNFATANDRTWGGIGAGGSYNWNNDSYSLYSEVSVNTSLSHFAESYSLNGTAGFRVKF</sequence>
<dbReference type="GO" id="GO:0019867">
    <property type="term" value="C:outer membrane"/>
    <property type="evidence" value="ECO:0007669"/>
    <property type="project" value="InterPro"/>
</dbReference>
<dbReference type="InterPro" id="IPR012332">
    <property type="entry name" value="Autotransporter_pectin_lyase_C"/>
</dbReference>
<evidence type="ECO:0000313" key="5">
    <source>
        <dbReference type="Proteomes" id="UP000241764"/>
    </source>
</evidence>
<dbReference type="Gene3D" id="2.40.128.130">
    <property type="entry name" value="Autotransporter beta-domain"/>
    <property type="match status" value="1"/>
</dbReference>
<dbReference type="InterPro" id="IPR051551">
    <property type="entry name" value="Autotransporter_adhesion"/>
</dbReference>
<dbReference type="InterPro" id="IPR006315">
    <property type="entry name" value="OM_autotransptr_brl_dom"/>
</dbReference>
<dbReference type="SUPFAM" id="SSF103515">
    <property type="entry name" value="Autotransporter"/>
    <property type="match status" value="1"/>
</dbReference>
<dbReference type="EMBL" id="PGGM01000022">
    <property type="protein sequence ID" value="PSH56438.1"/>
    <property type="molecule type" value="Genomic_DNA"/>
</dbReference>
<accession>A0A2P7AQD8</accession>
<feature type="region of interest" description="Disordered" evidence="1">
    <location>
        <begin position="558"/>
        <end position="590"/>
    </location>
</feature>
<evidence type="ECO:0000256" key="1">
    <source>
        <dbReference type="SAM" id="MobiDB-lite"/>
    </source>
</evidence>
<feature type="chain" id="PRO_5015200490" evidence="2">
    <location>
        <begin position="38"/>
        <end position="931"/>
    </location>
</feature>